<evidence type="ECO:0000313" key="1">
    <source>
        <dbReference type="EMBL" id="KAK3938029.1"/>
    </source>
</evidence>
<protein>
    <submittedName>
        <fullName evidence="1">Uncharacterized protein</fullName>
    </submittedName>
</protein>
<organism evidence="1 2">
    <name type="scientific">Diplogelasinospora grovesii</name>
    <dbReference type="NCBI Taxonomy" id="303347"/>
    <lineage>
        <taxon>Eukaryota</taxon>
        <taxon>Fungi</taxon>
        <taxon>Dikarya</taxon>
        <taxon>Ascomycota</taxon>
        <taxon>Pezizomycotina</taxon>
        <taxon>Sordariomycetes</taxon>
        <taxon>Sordariomycetidae</taxon>
        <taxon>Sordariales</taxon>
        <taxon>Diplogelasinosporaceae</taxon>
        <taxon>Diplogelasinospora</taxon>
    </lineage>
</organism>
<name>A0AAN6S2F0_9PEZI</name>
<feature type="non-terminal residue" evidence="1">
    <location>
        <position position="1"/>
    </location>
</feature>
<gene>
    <name evidence="1" type="ORF">QBC46DRAFT_229809</name>
</gene>
<comment type="caution">
    <text evidence="1">The sequence shown here is derived from an EMBL/GenBank/DDBJ whole genome shotgun (WGS) entry which is preliminary data.</text>
</comment>
<keyword evidence="2" id="KW-1185">Reference proteome</keyword>
<proteinExistence type="predicted"/>
<feature type="non-terminal residue" evidence="1">
    <location>
        <position position="60"/>
    </location>
</feature>
<dbReference type="EMBL" id="MU853839">
    <property type="protein sequence ID" value="KAK3938029.1"/>
    <property type="molecule type" value="Genomic_DNA"/>
</dbReference>
<accession>A0AAN6S2F0</accession>
<reference evidence="2" key="1">
    <citation type="journal article" date="2023" name="Mol. Phylogenet. Evol.">
        <title>Genome-scale phylogeny and comparative genomics of the fungal order Sordariales.</title>
        <authorList>
            <person name="Hensen N."/>
            <person name="Bonometti L."/>
            <person name="Westerberg I."/>
            <person name="Brannstrom I.O."/>
            <person name="Guillou S."/>
            <person name="Cros-Aarteil S."/>
            <person name="Calhoun S."/>
            <person name="Haridas S."/>
            <person name="Kuo A."/>
            <person name="Mondo S."/>
            <person name="Pangilinan J."/>
            <person name="Riley R."/>
            <person name="LaButti K."/>
            <person name="Andreopoulos B."/>
            <person name="Lipzen A."/>
            <person name="Chen C."/>
            <person name="Yan M."/>
            <person name="Daum C."/>
            <person name="Ng V."/>
            <person name="Clum A."/>
            <person name="Steindorff A."/>
            <person name="Ohm R.A."/>
            <person name="Martin F."/>
            <person name="Silar P."/>
            <person name="Natvig D.O."/>
            <person name="Lalanne C."/>
            <person name="Gautier V."/>
            <person name="Ament-Velasquez S.L."/>
            <person name="Kruys A."/>
            <person name="Hutchinson M.I."/>
            <person name="Powell A.J."/>
            <person name="Barry K."/>
            <person name="Miller A.N."/>
            <person name="Grigoriev I.V."/>
            <person name="Debuchy R."/>
            <person name="Gladieux P."/>
            <person name="Hiltunen Thoren M."/>
            <person name="Johannesson H."/>
        </authorList>
    </citation>
    <scope>NUCLEOTIDE SEQUENCE [LARGE SCALE GENOMIC DNA]</scope>
    <source>
        <strain evidence="2">CBS 340.73</strain>
    </source>
</reference>
<dbReference type="Proteomes" id="UP001303473">
    <property type="component" value="Unassembled WGS sequence"/>
</dbReference>
<sequence>EVKHLIVKVSQYYQTSMMIYYHFGDLQSALRYAQTALRYAEMFSDPERGFCTGLRTDLRK</sequence>
<dbReference type="AlphaFoldDB" id="A0AAN6S2F0"/>
<evidence type="ECO:0000313" key="2">
    <source>
        <dbReference type="Proteomes" id="UP001303473"/>
    </source>
</evidence>